<gene>
    <name evidence="8" type="ORF">TART1_0112</name>
</gene>
<dbReference type="Gene3D" id="3.40.109.10">
    <property type="entry name" value="NADH Oxidase"/>
    <property type="match status" value="1"/>
</dbReference>
<dbReference type="PANTHER" id="PTHR43425:SF3">
    <property type="entry name" value="NADPH-DEPENDENT OXIDOREDUCTASE"/>
    <property type="match status" value="1"/>
</dbReference>
<evidence type="ECO:0000313" key="8">
    <source>
        <dbReference type="EMBL" id="SYZ77344.1"/>
    </source>
</evidence>
<name>A0A383TCG7_9LACT</name>
<evidence type="ECO:0000259" key="7">
    <source>
        <dbReference type="Pfam" id="PF00881"/>
    </source>
</evidence>
<dbReference type="PANTHER" id="PTHR43425">
    <property type="entry name" value="OXYGEN-INSENSITIVE NADPH NITROREDUCTASE"/>
    <property type="match status" value="1"/>
</dbReference>
<dbReference type="InterPro" id="IPR029479">
    <property type="entry name" value="Nitroreductase"/>
</dbReference>
<dbReference type="PIRSF" id="PIRSF005426">
    <property type="entry name" value="Frp"/>
    <property type="match status" value="1"/>
</dbReference>
<dbReference type="InterPro" id="IPR000415">
    <property type="entry name" value="Nitroreductase-like"/>
</dbReference>
<evidence type="ECO:0000256" key="4">
    <source>
        <dbReference type="ARBA" id="ARBA00023002"/>
    </source>
</evidence>
<dbReference type="RefSeq" id="WP_200831674.1">
    <property type="nucleotide sequence ID" value="NZ_UNRR01000007.1"/>
</dbReference>
<keyword evidence="2 5" id="KW-0285">Flavoprotein</keyword>
<feature type="coiled-coil region" evidence="6">
    <location>
        <begin position="185"/>
        <end position="212"/>
    </location>
</feature>
<evidence type="ECO:0000256" key="5">
    <source>
        <dbReference type="PIRNR" id="PIRNR005426"/>
    </source>
</evidence>
<reference evidence="9" key="1">
    <citation type="submission" date="2018-05" db="EMBL/GenBank/DDBJ databases">
        <authorList>
            <person name="Strepis N."/>
        </authorList>
    </citation>
    <scope>NUCLEOTIDE SEQUENCE [LARGE SCALE GENOMIC DNA]</scope>
</reference>
<dbReference type="NCBIfam" id="NF008033">
    <property type="entry name" value="PRK10765.1"/>
    <property type="match status" value="1"/>
</dbReference>
<dbReference type="InterPro" id="IPR016446">
    <property type="entry name" value="Flavin_OxRdtase_Frp"/>
</dbReference>
<dbReference type="SUPFAM" id="SSF55469">
    <property type="entry name" value="FMN-dependent nitroreductase-like"/>
    <property type="match status" value="1"/>
</dbReference>
<accession>A0A383TCG7</accession>
<dbReference type="Pfam" id="PF00881">
    <property type="entry name" value="Nitroreductase"/>
    <property type="match status" value="1"/>
</dbReference>
<keyword evidence="6" id="KW-0175">Coiled coil</keyword>
<evidence type="ECO:0000313" key="9">
    <source>
        <dbReference type="Proteomes" id="UP000262072"/>
    </source>
</evidence>
<dbReference type="GO" id="GO:0016491">
    <property type="term" value="F:oxidoreductase activity"/>
    <property type="evidence" value="ECO:0007669"/>
    <property type="project" value="UniProtKB-UniRule"/>
</dbReference>
<proteinExistence type="inferred from homology"/>
<sequence>MINETIERILAHRTVRDFEERPLSPEQIETIVRSAQAASTSSFVQAYSIIGVTDPEKKRELAKIARNQHFVAENGHFFVFCADLHRHDVIGKMEGKDVADSLESTEKFMVSVVDASLAAQNAALAAEAMGLGICYVGGLRNDLEKVSELLKIPDKVIPLFGLAVGYPSSVNDQKPRLPFEHVYHENEYQQNNAVYKEQLKQYNEEIQEYYRDRTEGERCDTWTGQMAEMLSHPQRMYMHDFVEKQGMNKH</sequence>
<evidence type="ECO:0000256" key="6">
    <source>
        <dbReference type="SAM" id="Coils"/>
    </source>
</evidence>
<evidence type="ECO:0000256" key="1">
    <source>
        <dbReference type="ARBA" id="ARBA00008366"/>
    </source>
</evidence>
<keyword evidence="5" id="KW-0521">NADP</keyword>
<keyword evidence="4 5" id="KW-0560">Oxidoreductase</keyword>
<dbReference type="CDD" id="cd02146">
    <property type="entry name" value="NfsA-like"/>
    <property type="match status" value="1"/>
</dbReference>
<dbReference type="AlphaFoldDB" id="A0A383TCG7"/>
<keyword evidence="3 5" id="KW-0288">FMN</keyword>
<evidence type="ECO:0000256" key="2">
    <source>
        <dbReference type="ARBA" id="ARBA00022630"/>
    </source>
</evidence>
<evidence type="ECO:0000256" key="3">
    <source>
        <dbReference type="ARBA" id="ARBA00022643"/>
    </source>
</evidence>
<dbReference type="Proteomes" id="UP000262072">
    <property type="component" value="Unassembled WGS sequence"/>
</dbReference>
<protein>
    <submittedName>
        <fullName evidence="8">Nitroreductase</fullName>
    </submittedName>
</protein>
<dbReference type="EMBL" id="UNRR01000007">
    <property type="protein sequence ID" value="SYZ77344.1"/>
    <property type="molecule type" value="Genomic_DNA"/>
</dbReference>
<feature type="domain" description="Nitroreductase" evidence="7">
    <location>
        <begin position="10"/>
        <end position="166"/>
    </location>
</feature>
<organism evidence="8 9">
    <name type="scientific">Trichococcus shcherbakoviae</name>
    <dbReference type="NCBI Taxonomy" id="2094020"/>
    <lineage>
        <taxon>Bacteria</taxon>
        <taxon>Bacillati</taxon>
        <taxon>Bacillota</taxon>
        <taxon>Bacilli</taxon>
        <taxon>Lactobacillales</taxon>
        <taxon>Carnobacteriaceae</taxon>
        <taxon>Trichococcus</taxon>
    </lineage>
</organism>
<comment type="similarity">
    <text evidence="1 5">Belongs to the flavin oxidoreductase frp family.</text>
</comment>